<feature type="signal peptide" evidence="2">
    <location>
        <begin position="1"/>
        <end position="17"/>
    </location>
</feature>
<sequence>MWIWIDWGAAGPGRVQSALLVVTSPSVLPQHHSRLIMPPIAPPIDAELFLNNQQKSDLERIPAPFRPVGAWLLLLRDDKRGEWVQRRPKCIESTGQRIPCIDRINSDDKLSRCEGCHLGDFRCAPGYEFPVQNDPPHNPIDISRTEKRKLEVEATHGSNAPKIPRLSEDSMTVKVPSPETSKLSEYPALQSSAKGQQPPAVRARGTTPGTTKTVHGEEPEYTMYTGTKGVSSTSIPNSFPLYTYARIRWLLGQARRGVQTRLLIRVDLRDGEFDTLKWERHDFTVVVTSPSSARASTWLVSLVDHKMRLARVFFSANGTVELSRNGRAEKELFVEATLRTAFDSFMGRVSVEGFAQPRLEEGPAGNFHATSLAIACVRALPDVPVRDFIIDDEKALQEHSALLEADPNPPTSVTLGPASQVVARVSRLDGRFSWA</sequence>
<gene>
    <name evidence="3" type="ORF">A1Q1_04139</name>
</gene>
<keyword evidence="2" id="KW-0732">Signal</keyword>
<name>J5SRK3_TRIAS</name>
<proteinExistence type="predicted"/>
<feature type="chain" id="PRO_5003784904" evidence="2">
    <location>
        <begin position="18"/>
        <end position="435"/>
    </location>
</feature>
<dbReference type="GeneID" id="25987652"/>
<dbReference type="RefSeq" id="XP_014177991.1">
    <property type="nucleotide sequence ID" value="XM_014322516.1"/>
</dbReference>
<evidence type="ECO:0000256" key="2">
    <source>
        <dbReference type="SAM" id="SignalP"/>
    </source>
</evidence>
<evidence type="ECO:0000313" key="4">
    <source>
        <dbReference type="Proteomes" id="UP000002748"/>
    </source>
</evidence>
<feature type="compositionally biased region" description="Polar residues" evidence="1">
    <location>
        <begin position="178"/>
        <end position="195"/>
    </location>
</feature>
<dbReference type="AlphaFoldDB" id="J5SRK3"/>
<dbReference type="HOGENOM" id="CLU_630362_0_0_1"/>
<dbReference type="KEGG" id="tasa:A1Q1_04139"/>
<feature type="region of interest" description="Disordered" evidence="1">
    <location>
        <begin position="169"/>
        <end position="216"/>
    </location>
</feature>
<dbReference type="EMBL" id="ALBS01000262">
    <property type="protein sequence ID" value="EJT47146.1"/>
    <property type="molecule type" value="Genomic_DNA"/>
</dbReference>
<dbReference type="VEuPathDB" id="FungiDB:A1Q1_04139"/>
<dbReference type="Proteomes" id="UP000002748">
    <property type="component" value="Unassembled WGS sequence"/>
</dbReference>
<reference evidence="3 4" key="1">
    <citation type="journal article" date="2012" name="Eukaryot. Cell">
        <title>Draft genome sequence of CBS 2479, the standard type strain of Trichosporon asahii.</title>
        <authorList>
            <person name="Yang R.Y."/>
            <person name="Li H.T."/>
            <person name="Zhu H."/>
            <person name="Zhou G.P."/>
            <person name="Wang M."/>
            <person name="Wang L."/>
        </authorList>
    </citation>
    <scope>NUCLEOTIDE SEQUENCE [LARGE SCALE GENOMIC DNA]</scope>
    <source>
        <strain evidence="4">ATCC 90039 / CBS 2479 / JCM 2466 / KCTC 7840 / NCYC 2677 / UAMH 7654</strain>
    </source>
</reference>
<accession>J5SRK3</accession>
<evidence type="ECO:0000256" key="1">
    <source>
        <dbReference type="SAM" id="MobiDB-lite"/>
    </source>
</evidence>
<evidence type="ECO:0000313" key="3">
    <source>
        <dbReference type="EMBL" id="EJT47146.1"/>
    </source>
</evidence>
<comment type="caution">
    <text evidence="3">The sequence shown here is derived from an EMBL/GenBank/DDBJ whole genome shotgun (WGS) entry which is preliminary data.</text>
</comment>
<protein>
    <submittedName>
        <fullName evidence="3">Uncharacterized protein</fullName>
    </submittedName>
</protein>
<organism evidence="3 4">
    <name type="scientific">Trichosporon asahii var. asahii (strain ATCC 90039 / CBS 2479 / JCM 2466 / KCTC 7840 / NBRC 103889/ NCYC 2677 / UAMH 7654)</name>
    <name type="common">Yeast</name>
    <dbReference type="NCBI Taxonomy" id="1186058"/>
    <lineage>
        <taxon>Eukaryota</taxon>
        <taxon>Fungi</taxon>
        <taxon>Dikarya</taxon>
        <taxon>Basidiomycota</taxon>
        <taxon>Agaricomycotina</taxon>
        <taxon>Tremellomycetes</taxon>
        <taxon>Trichosporonales</taxon>
        <taxon>Trichosporonaceae</taxon>
        <taxon>Trichosporon</taxon>
    </lineage>
</organism>